<feature type="domain" description="Lactate/malate dehydrogenase N-terminal" evidence="7">
    <location>
        <begin position="3"/>
        <end position="143"/>
    </location>
</feature>
<keyword evidence="10" id="KW-1185">Reference proteome</keyword>
<keyword evidence="3 5" id="KW-0520">NAD</keyword>
<accession>A0A4P6MM49</accession>
<dbReference type="InterPro" id="IPR036291">
    <property type="entry name" value="NAD(P)-bd_dom_sf"/>
</dbReference>
<feature type="domain" description="Lactate/malate dehydrogenase C-terminal" evidence="8">
    <location>
        <begin position="147"/>
        <end position="300"/>
    </location>
</feature>
<dbReference type="InterPro" id="IPR001557">
    <property type="entry name" value="L-lactate/malate_DH"/>
</dbReference>
<dbReference type="InterPro" id="IPR015955">
    <property type="entry name" value="Lactate_DH/Glyco_Ohase_4_C"/>
</dbReference>
<dbReference type="RefSeq" id="WP_130429482.1">
    <property type="nucleotide sequence ID" value="NZ_CP034841.1"/>
</dbReference>
<evidence type="ECO:0000259" key="7">
    <source>
        <dbReference type="Pfam" id="PF00056"/>
    </source>
</evidence>
<feature type="binding site" evidence="5">
    <location>
        <position position="33"/>
    </location>
    <ligand>
        <name>NAD(+)</name>
        <dbReference type="ChEBI" id="CHEBI:57540"/>
    </ligand>
</feature>
<evidence type="ECO:0000256" key="3">
    <source>
        <dbReference type="ARBA" id="ARBA00023027"/>
    </source>
</evidence>
<dbReference type="Pfam" id="PF00056">
    <property type="entry name" value="Ldh_1_N"/>
    <property type="match status" value="1"/>
</dbReference>
<dbReference type="Pfam" id="PF02866">
    <property type="entry name" value="Ldh_1_C"/>
    <property type="match status" value="1"/>
</dbReference>
<dbReference type="PANTHER" id="PTHR43128">
    <property type="entry name" value="L-2-HYDROXYCARBOXYLATE DEHYDROGENASE (NAD(P)(+))"/>
    <property type="match status" value="1"/>
</dbReference>
<dbReference type="InterPro" id="IPR022383">
    <property type="entry name" value="Lactate/malate_DH_C"/>
</dbReference>
<evidence type="ECO:0000256" key="6">
    <source>
        <dbReference type="RuleBase" id="RU003369"/>
    </source>
</evidence>
<evidence type="ECO:0000256" key="1">
    <source>
        <dbReference type="ARBA" id="ARBA00006054"/>
    </source>
</evidence>
<dbReference type="GO" id="GO:0004459">
    <property type="term" value="F:L-lactate dehydrogenase (NAD+) activity"/>
    <property type="evidence" value="ECO:0007669"/>
    <property type="project" value="TreeGrafter"/>
</dbReference>
<dbReference type="InterPro" id="IPR001236">
    <property type="entry name" value="Lactate/malate_DH_N"/>
</dbReference>
<dbReference type="Gene3D" id="3.90.110.10">
    <property type="entry name" value="Lactate dehydrogenase/glycoside hydrolase, family 4, C-terminal"/>
    <property type="match status" value="1"/>
</dbReference>
<evidence type="ECO:0000313" key="9">
    <source>
        <dbReference type="EMBL" id="QBF34705.1"/>
    </source>
</evidence>
<proteinExistence type="inferred from homology"/>
<dbReference type="SUPFAM" id="SSF51735">
    <property type="entry name" value="NAD(P)-binding Rossmann-fold domains"/>
    <property type="match status" value="1"/>
</dbReference>
<evidence type="ECO:0000256" key="4">
    <source>
        <dbReference type="PIRSR" id="PIRSR000102-1"/>
    </source>
</evidence>
<evidence type="ECO:0000256" key="2">
    <source>
        <dbReference type="ARBA" id="ARBA00023002"/>
    </source>
</evidence>
<evidence type="ECO:0000256" key="5">
    <source>
        <dbReference type="PIRSR" id="PIRSR000102-3"/>
    </source>
</evidence>
<keyword evidence="2 6" id="KW-0560">Oxidoreductase</keyword>
<dbReference type="AlphaFoldDB" id="A0A4P6MM49"/>
<comment type="similarity">
    <text evidence="1">Belongs to the LDH/MDH superfamily. LDH family.</text>
</comment>
<dbReference type="Proteomes" id="UP000289326">
    <property type="component" value="Chromosome"/>
</dbReference>
<dbReference type="GO" id="GO:0006089">
    <property type="term" value="P:lactate metabolic process"/>
    <property type="evidence" value="ECO:0007669"/>
    <property type="project" value="TreeGrafter"/>
</dbReference>
<organism evidence="9 10">
    <name type="scientific">Mycoplasmopsis phocirhinis</name>
    <dbReference type="NCBI Taxonomy" id="142650"/>
    <lineage>
        <taxon>Bacteria</taxon>
        <taxon>Bacillati</taxon>
        <taxon>Mycoplasmatota</taxon>
        <taxon>Mycoplasmoidales</taxon>
        <taxon>Metamycoplasmataceae</taxon>
        <taxon>Mycoplasmopsis</taxon>
    </lineage>
</organism>
<reference evidence="9 10" key="1">
    <citation type="submission" date="2019-01" db="EMBL/GenBank/DDBJ databases">
        <title>Complete sequence and annotation of the Mycoplasma phocirhinis strain 852T genome.</title>
        <authorList>
            <person name="Frasca S.Jr."/>
            <person name="Kutish G.F."/>
            <person name="Castellanos Gell J."/>
            <person name="Michaels D.L."/>
            <person name="Brown D.R."/>
        </authorList>
    </citation>
    <scope>NUCLEOTIDE SEQUENCE [LARGE SCALE GENOMIC DNA]</scope>
    <source>
        <strain evidence="9 10">852</strain>
    </source>
</reference>
<dbReference type="PIRSF" id="PIRSF000102">
    <property type="entry name" value="Lac_mal_DH"/>
    <property type="match status" value="1"/>
</dbReference>
<dbReference type="OrthoDB" id="9802969at2"/>
<dbReference type="KEGG" id="mphi:EG856_02130"/>
<dbReference type="EMBL" id="CP034841">
    <property type="protein sequence ID" value="QBF34705.1"/>
    <property type="molecule type" value="Genomic_DNA"/>
</dbReference>
<evidence type="ECO:0000313" key="10">
    <source>
        <dbReference type="Proteomes" id="UP000289326"/>
    </source>
</evidence>
<gene>
    <name evidence="9" type="ORF">EG856_02130</name>
</gene>
<dbReference type="SUPFAM" id="SSF56327">
    <property type="entry name" value="LDH C-terminal domain-like"/>
    <property type="match status" value="1"/>
</dbReference>
<name>A0A4P6MM49_9BACT</name>
<feature type="binding site" evidence="5">
    <location>
        <position position="97"/>
    </location>
    <ligand>
        <name>NAD(+)</name>
        <dbReference type="ChEBI" id="CHEBI:57540"/>
    </ligand>
</feature>
<feature type="binding site" evidence="5">
    <location>
        <begin position="8"/>
        <end position="13"/>
    </location>
    <ligand>
        <name>NAD(+)</name>
        <dbReference type="ChEBI" id="CHEBI:57540"/>
    </ligand>
</feature>
<protein>
    <submittedName>
        <fullName evidence="9">L-lactate dehydrogenase</fullName>
    </submittedName>
</protein>
<sequence>MKKIIVVGLGNVGFTYVNVSVARGLEAQWVFVDKNEEVAYAHAKDFSDMVAIMPRNGSTFRTGTLEQDAADADIVAVCASIPANKDFSDRLALAGANAKMMASFGSVLKEKGFKGTVVVAANPCDVMAAVFHYASGLPANKVISAGTILDGARLKKLISQRYNVQADSIQVSMIAEHGASAMAVWSNAKIGETLIKDLPQFTEEVKQKLYEDSKKEAFEIFSRKGNTQFGIGTSMYEITAAILQNKRKIMTVGVKLPDTFKHPGIYFSIPVVVGENGYEYLPEKMSLTPEEWEKFDKFSEGFAKVHNDTLSQIGVKHVFK</sequence>
<dbReference type="PRINTS" id="PR00086">
    <property type="entry name" value="LLDHDRGNASE"/>
</dbReference>
<feature type="active site" description="Proton acceptor" evidence="4">
    <location>
        <position position="177"/>
    </location>
</feature>
<dbReference type="Gene3D" id="3.40.50.720">
    <property type="entry name" value="NAD(P)-binding Rossmann-like Domain"/>
    <property type="match status" value="1"/>
</dbReference>
<evidence type="ECO:0000259" key="8">
    <source>
        <dbReference type="Pfam" id="PF02866"/>
    </source>
</evidence>
<dbReference type="PANTHER" id="PTHR43128:SF16">
    <property type="entry name" value="L-LACTATE DEHYDROGENASE"/>
    <property type="match status" value="1"/>
</dbReference>